<reference evidence="5 6" key="1">
    <citation type="submission" date="2018-04" db="EMBL/GenBank/DDBJ databases">
        <title>Genomic Encyclopedia of Archaeal and Bacterial Type Strains, Phase II (KMG-II): from individual species to whole genera.</title>
        <authorList>
            <person name="Goeker M."/>
        </authorList>
    </citation>
    <scope>NUCLEOTIDE SEQUENCE [LARGE SCALE GENOMIC DNA]</scope>
    <source>
        <strain evidence="5 6">DSM 25521</strain>
    </source>
</reference>
<comment type="caution">
    <text evidence="5">The sequence shown here is derived from an EMBL/GenBank/DDBJ whole genome shotgun (WGS) entry which is preliminary data.</text>
</comment>
<dbReference type="PANTHER" id="PTHR45138:SF9">
    <property type="entry name" value="DIGUANYLATE CYCLASE DGCM-RELATED"/>
    <property type="match status" value="1"/>
</dbReference>
<dbReference type="InterPro" id="IPR050469">
    <property type="entry name" value="Diguanylate_Cyclase"/>
</dbReference>
<evidence type="ECO:0000256" key="1">
    <source>
        <dbReference type="ARBA" id="ARBA00012528"/>
    </source>
</evidence>
<protein>
    <recommendedName>
        <fullName evidence="1">diguanylate cyclase</fullName>
        <ecNumber evidence="1">2.7.7.65</ecNumber>
    </recommendedName>
</protein>
<dbReference type="PROSITE" id="PS50887">
    <property type="entry name" value="GGDEF"/>
    <property type="match status" value="1"/>
</dbReference>
<feature type="transmembrane region" description="Helical" evidence="3">
    <location>
        <begin position="186"/>
        <end position="211"/>
    </location>
</feature>
<dbReference type="RefSeq" id="WP_108177618.1">
    <property type="nucleotide sequence ID" value="NZ_PZZL01000005.1"/>
</dbReference>
<sequence>MTEYLHPRTIALAVVVVSMTAGLLLLMSSRRNSEEPSLFTWGIANVMGSIGVAMLAMRNIAPDTLTIIVANALTLSAYMVNVAGVLQFCRRQVPWGLIALPPLVWLLLCQVPDFYGSVEARLTYISAIVVIASFTPAAVLWRLRGEALPTRIPTIVWYCLHGCVFIVRLVIPLLNTAPAPTELQASPVVVIIMVEALVHVTMISFLLLLLIKDRAEERYRRAAETDVLTGQPNRRAFMAEAERLVAEPTRWPACMLVIDVDRFKSINDTVGHAGGDTVLVTIATTIRSHLRPTDTFGRLGGEEFGALLPNTTLACAMTIAEGLRARVAALDIAAGGTTLRATVSIGVSMIAGGKPDLDTLIDRADACLYEAKRTGRNRVVAREDGIRLAG</sequence>
<dbReference type="GO" id="GO:0043709">
    <property type="term" value="P:cell adhesion involved in single-species biofilm formation"/>
    <property type="evidence" value="ECO:0007669"/>
    <property type="project" value="TreeGrafter"/>
</dbReference>
<dbReference type="GO" id="GO:0005886">
    <property type="term" value="C:plasma membrane"/>
    <property type="evidence" value="ECO:0007669"/>
    <property type="project" value="TreeGrafter"/>
</dbReference>
<keyword evidence="3" id="KW-1133">Transmembrane helix</keyword>
<dbReference type="InterPro" id="IPR000160">
    <property type="entry name" value="GGDEF_dom"/>
</dbReference>
<comment type="catalytic activity">
    <reaction evidence="2">
        <text>2 GTP = 3',3'-c-di-GMP + 2 diphosphate</text>
        <dbReference type="Rhea" id="RHEA:24898"/>
        <dbReference type="ChEBI" id="CHEBI:33019"/>
        <dbReference type="ChEBI" id="CHEBI:37565"/>
        <dbReference type="ChEBI" id="CHEBI:58805"/>
        <dbReference type="EC" id="2.7.7.65"/>
    </reaction>
</comment>
<dbReference type="NCBIfam" id="TIGR00254">
    <property type="entry name" value="GGDEF"/>
    <property type="match status" value="1"/>
</dbReference>
<dbReference type="Proteomes" id="UP000241808">
    <property type="component" value="Unassembled WGS sequence"/>
</dbReference>
<feature type="transmembrane region" description="Helical" evidence="3">
    <location>
        <begin position="67"/>
        <end position="88"/>
    </location>
</feature>
<feature type="transmembrane region" description="Helical" evidence="3">
    <location>
        <begin position="122"/>
        <end position="143"/>
    </location>
</feature>
<dbReference type="SUPFAM" id="SSF55073">
    <property type="entry name" value="Nucleotide cyclase"/>
    <property type="match status" value="1"/>
</dbReference>
<evidence type="ECO:0000313" key="5">
    <source>
        <dbReference type="EMBL" id="PTM54886.1"/>
    </source>
</evidence>
<name>A0A2T4Z270_9HYPH</name>
<dbReference type="Gene3D" id="3.30.70.270">
    <property type="match status" value="1"/>
</dbReference>
<dbReference type="EMBL" id="PZZL01000005">
    <property type="protein sequence ID" value="PTM54886.1"/>
    <property type="molecule type" value="Genomic_DNA"/>
</dbReference>
<dbReference type="EC" id="2.7.7.65" evidence="1"/>
<evidence type="ECO:0000256" key="2">
    <source>
        <dbReference type="ARBA" id="ARBA00034247"/>
    </source>
</evidence>
<feature type="transmembrane region" description="Helical" evidence="3">
    <location>
        <begin position="6"/>
        <end position="26"/>
    </location>
</feature>
<feature type="domain" description="GGDEF" evidence="4">
    <location>
        <begin position="251"/>
        <end position="384"/>
    </location>
</feature>
<dbReference type="PANTHER" id="PTHR45138">
    <property type="entry name" value="REGULATORY COMPONENTS OF SENSORY TRANSDUCTION SYSTEM"/>
    <property type="match status" value="1"/>
</dbReference>
<evidence type="ECO:0000259" key="4">
    <source>
        <dbReference type="PROSITE" id="PS50887"/>
    </source>
</evidence>
<accession>A0A2T4Z270</accession>
<organism evidence="5 6">
    <name type="scientific">Phreatobacter oligotrophus</name>
    <dbReference type="NCBI Taxonomy" id="1122261"/>
    <lineage>
        <taxon>Bacteria</taxon>
        <taxon>Pseudomonadati</taxon>
        <taxon>Pseudomonadota</taxon>
        <taxon>Alphaproteobacteria</taxon>
        <taxon>Hyphomicrobiales</taxon>
        <taxon>Phreatobacteraceae</taxon>
        <taxon>Phreatobacter</taxon>
    </lineage>
</organism>
<dbReference type="GO" id="GO:1902201">
    <property type="term" value="P:negative regulation of bacterial-type flagellum-dependent cell motility"/>
    <property type="evidence" value="ECO:0007669"/>
    <property type="project" value="TreeGrafter"/>
</dbReference>
<proteinExistence type="predicted"/>
<dbReference type="GO" id="GO:0052621">
    <property type="term" value="F:diguanylate cyclase activity"/>
    <property type="evidence" value="ECO:0007669"/>
    <property type="project" value="UniProtKB-EC"/>
</dbReference>
<dbReference type="FunFam" id="3.30.70.270:FF:000001">
    <property type="entry name" value="Diguanylate cyclase domain protein"/>
    <property type="match status" value="1"/>
</dbReference>
<keyword evidence="6" id="KW-1185">Reference proteome</keyword>
<gene>
    <name evidence="5" type="ORF">C8P69_10536</name>
</gene>
<feature type="transmembrane region" description="Helical" evidence="3">
    <location>
        <begin position="38"/>
        <end position="61"/>
    </location>
</feature>
<dbReference type="AlphaFoldDB" id="A0A2T4Z270"/>
<dbReference type="Pfam" id="PF00990">
    <property type="entry name" value="GGDEF"/>
    <property type="match status" value="1"/>
</dbReference>
<dbReference type="InterPro" id="IPR043128">
    <property type="entry name" value="Rev_trsase/Diguanyl_cyclase"/>
</dbReference>
<keyword evidence="3" id="KW-0472">Membrane</keyword>
<dbReference type="SMART" id="SM00267">
    <property type="entry name" value="GGDEF"/>
    <property type="match status" value="1"/>
</dbReference>
<dbReference type="InterPro" id="IPR029787">
    <property type="entry name" value="Nucleotide_cyclase"/>
</dbReference>
<dbReference type="CDD" id="cd01949">
    <property type="entry name" value="GGDEF"/>
    <property type="match status" value="1"/>
</dbReference>
<feature type="transmembrane region" description="Helical" evidence="3">
    <location>
        <begin position="95"/>
        <end position="116"/>
    </location>
</feature>
<evidence type="ECO:0000256" key="3">
    <source>
        <dbReference type="SAM" id="Phobius"/>
    </source>
</evidence>
<keyword evidence="3" id="KW-0812">Transmembrane</keyword>
<feature type="transmembrane region" description="Helical" evidence="3">
    <location>
        <begin position="155"/>
        <end position="174"/>
    </location>
</feature>
<evidence type="ECO:0000313" key="6">
    <source>
        <dbReference type="Proteomes" id="UP000241808"/>
    </source>
</evidence>
<dbReference type="OrthoDB" id="9812260at2"/>